<gene>
    <name evidence="2" type="ORF">SAMN04489760_10562</name>
</gene>
<proteinExistence type="predicted"/>
<feature type="transmembrane region" description="Helical" evidence="1">
    <location>
        <begin position="231"/>
        <end position="264"/>
    </location>
</feature>
<reference evidence="2 3" key="1">
    <citation type="submission" date="2016-10" db="EMBL/GenBank/DDBJ databases">
        <authorList>
            <person name="de Groot N.N."/>
        </authorList>
    </citation>
    <scope>NUCLEOTIDE SEQUENCE [LARGE SCALE GENOMIC DNA]</scope>
    <source>
        <strain evidence="2 3">DSM 8423</strain>
    </source>
</reference>
<feature type="transmembrane region" description="Helical" evidence="1">
    <location>
        <begin position="82"/>
        <end position="102"/>
    </location>
</feature>
<protein>
    <submittedName>
        <fullName evidence="2">Uncharacterized protein</fullName>
    </submittedName>
</protein>
<evidence type="ECO:0000313" key="2">
    <source>
        <dbReference type="EMBL" id="SEM14539.1"/>
    </source>
</evidence>
<dbReference type="RefSeq" id="WP_093882600.1">
    <property type="nucleotide sequence ID" value="NZ_FOBS01000005.1"/>
</dbReference>
<evidence type="ECO:0000256" key="1">
    <source>
        <dbReference type="SAM" id="Phobius"/>
    </source>
</evidence>
<feature type="transmembrane region" description="Helical" evidence="1">
    <location>
        <begin position="155"/>
        <end position="176"/>
    </location>
</feature>
<dbReference type="AlphaFoldDB" id="A0A1H7W094"/>
<accession>A0A1H7W094</accession>
<keyword evidence="3" id="KW-1185">Reference proteome</keyword>
<name>A0A1H7W094_9BACT</name>
<keyword evidence="1" id="KW-1133">Transmembrane helix</keyword>
<keyword evidence="1" id="KW-0812">Transmembrane</keyword>
<feature type="transmembrane region" description="Helical" evidence="1">
    <location>
        <begin position="5"/>
        <end position="23"/>
    </location>
</feature>
<dbReference type="OrthoDB" id="149365at2"/>
<evidence type="ECO:0000313" key="3">
    <source>
        <dbReference type="Proteomes" id="UP000198744"/>
    </source>
</evidence>
<dbReference type="EMBL" id="FOBS01000005">
    <property type="protein sequence ID" value="SEM14539.1"/>
    <property type="molecule type" value="Genomic_DNA"/>
</dbReference>
<keyword evidence="1" id="KW-0472">Membrane</keyword>
<dbReference type="Proteomes" id="UP000198744">
    <property type="component" value="Unassembled WGS sequence"/>
</dbReference>
<feature type="transmembrane region" description="Helical" evidence="1">
    <location>
        <begin position="205"/>
        <end position="225"/>
    </location>
</feature>
<organism evidence="2 3">
    <name type="scientific">Syntrophus gentianae</name>
    <dbReference type="NCBI Taxonomy" id="43775"/>
    <lineage>
        <taxon>Bacteria</taxon>
        <taxon>Pseudomonadati</taxon>
        <taxon>Thermodesulfobacteriota</taxon>
        <taxon>Syntrophia</taxon>
        <taxon>Syntrophales</taxon>
        <taxon>Syntrophaceae</taxon>
        <taxon>Syntrophus</taxon>
    </lineage>
</organism>
<sequence length="272" mass="30322">MNVELLLTCYFYTAMGLCGFGLLDRFVRLIMVGLPRHTRAAIELVDAPSPPSFGTIAKRLLLGPALHFHYKANRIWTLGCTLYHLAILLTVTGYVVATGILLSKIAGGVAIPDFHRPMPGGNSLAISNLLAFIFGNAEKFPSQFLFGSWAAFFQAIAWFDLPLAVMGNGCLLYTVLRRQVGSIRHRLDDAMIEKQLRGQFSGQRLFVRLMIFSIILAEFIGRMGWMPNIAYYHAVLALSLIAALPFTYLVHIPLSPLAAWLAIWRRRRNAIA</sequence>